<keyword evidence="1" id="KW-0175">Coiled coil</keyword>
<evidence type="ECO:0000313" key="2">
    <source>
        <dbReference type="EMBL" id="MCY9606916.1"/>
    </source>
</evidence>
<feature type="coiled-coil region" evidence="1">
    <location>
        <begin position="16"/>
        <end position="43"/>
    </location>
</feature>
<dbReference type="Proteomes" id="UP001209276">
    <property type="component" value="Unassembled WGS sequence"/>
</dbReference>
<proteinExistence type="predicted"/>
<sequence>MSNDYSASRKKKNYCETQLKAICKLYQEENRELRQQVDILNLELMKCKGSGSTSRRHFAEKPVQNPKVSHLNISTASYDQFPIILSSESSFFSKVLYPTKKLAYYYAVLGIKGTAKKIGGYLKKKR</sequence>
<evidence type="ECO:0000313" key="5">
    <source>
        <dbReference type="Proteomes" id="UP001209276"/>
    </source>
</evidence>
<reference evidence="3 4" key="1">
    <citation type="submission" date="2019-07" db="EMBL/GenBank/DDBJ databases">
        <title>Paenibacillus thiaminolyticus NRRL B-4156.</title>
        <authorList>
            <person name="Hehnly C."/>
            <person name="Zhang L."/>
        </authorList>
    </citation>
    <scope>NUCLEOTIDE SEQUENCE [LARGE SCALE GENOMIC DNA]</scope>
    <source>
        <strain evidence="3 4">NRRL B-4156</strain>
    </source>
</reference>
<accession>A0AAP9DUM6</accession>
<organism evidence="3 4">
    <name type="scientific">Paenibacillus thiaminolyticus</name>
    <name type="common">Bacillus thiaminolyticus</name>
    <dbReference type="NCBI Taxonomy" id="49283"/>
    <lineage>
        <taxon>Bacteria</taxon>
        <taxon>Bacillati</taxon>
        <taxon>Bacillota</taxon>
        <taxon>Bacilli</taxon>
        <taxon>Bacillales</taxon>
        <taxon>Paenibacillaceae</taxon>
        <taxon>Paenibacillus</taxon>
    </lineage>
</organism>
<dbReference type="AlphaFoldDB" id="A0AAP9DUM6"/>
<evidence type="ECO:0000256" key="1">
    <source>
        <dbReference type="SAM" id="Coils"/>
    </source>
</evidence>
<dbReference type="EMBL" id="JAMDMM010000016">
    <property type="protein sequence ID" value="MCY9606916.1"/>
    <property type="molecule type" value="Genomic_DNA"/>
</dbReference>
<dbReference type="GeneID" id="76997120"/>
<name>A0AAP9DUM6_PANTH</name>
<evidence type="ECO:0000313" key="3">
    <source>
        <dbReference type="EMBL" id="QDM44487.1"/>
    </source>
</evidence>
<dbReference type="RefSeq" id="WP_087443971.1">
    <property type="nucleotide sequence ID" value="NZ_CABMNB010000038.1"/>
</dbReference>
<gene>
    <name evidence="3" type="ORF">FLT43_14230</name>
    <name evidence="2" type="ORF">M5W83_07105</name>
</gene>
<keyword evidence="5" id="KW-1185">Reference proteome</keyword>
<dbReference type="Proteomes" id="UP000315377">
    <property type="component" value="Chromosome"/>
</dbReference>
<protein>
    <submittedName>
        <fullName evidence="3">Uncharacterized protein</fullName>
    </submittedName>
</protein>
<dbReference type="EMBL" id="CP041405">
    <property type="protein sequence ID" value="QDM44487.1"/>
    <property type="molecule type" value="Genomic_DNA"/>
</dbReference>
<evidence type="ECO:0000313" key="4">
    <source>
        <dbReference type="Proteomes" id="UP000315377"/>
    </source>
</evidence>
<reference evidence="2 5" key="2">
    <citation type="submission" date="2022-05" db="EMBL/GenBank/DDBJ databases">
        <title>Genome Sequencing of Bee-Associated Microbes.</title>
        <authorList>
            <person name="Dunlap C."/>
        </authorList>
    </citation>
    <scope>NUCLEOTIDE SEQUENCE [LARGE SCALE GENOMIC DNA]</scope>
    <source>
        <strain evidence="2 5">NRRL B-14613</strain>
    </source>
</reference>